<organism evidence="2 3">
    <name type="scientific">Mycena maculata</name>
    <dbReference type="NCBI Taxonomy" id="230809"/>
    <lineage>
        <taxon>Eukaryota</taxon>
        <taxon>Fungi</taxon>
        <taxon>Dikarya</taxon>
        <taxon>Basidiomycota</taxon>
        <taxon>Agaricomycotina</taxon>
        <taxon>Agaricomycetes</taxon>
        <taxon>Agaricomycetidae</taxon>
        <taxon>Agaricales</taxon>
        <taxon>Marasmiineae</taxon>
        <taxon>Mycenaceae</taxon>
        <taxon>Mycena</taxon>
    </lineage>
</organism>
<evidence type="ECO:0000313" key="3">
    <source>
        <dbReference type="Proteomes" id="UP001215280"/>
    </source>
</evidence>
<dbReference type="EMBL" id="JARJLG010000044">
    <property type="protein sequence ID" value="KAJ7762040.1"/>
    <property type="molecule type" value="Genomic_DNA"/>
</dbReference>
<evidence type="ECO:0000313" key="2">
    <source>
        <dbReference type="EMBL" id="KAJ7762040.1"/>
    </source>
</evidence>
<gene>
    <name evidence="2" type="ORF">DFH07DRAFT_957044</name>
</gene>
<reference evidence="2" key="1">
    <citation type="submission" date="2023-03" db="EMBL/GenBank/DDBJ databases">
        <title>Massive genome expansion in bonnet fungi (Mycena s.s.) driven by repeated elements and novel gene families across ecological guilds.</title>
        <authorList>
            <consortium name="Lawrence Berkeley National Laboratory"/>
            <person name="Harder C.B."/>
            <person name="Miyauchi S."/>
            <person name="Viragh M."/>
            <person name="Kuo A."/>
            <person name="Thoen E."/>
            <person name="Andreopoulos B."/>
            <person name="Lu D."/>
            <person name="Skrede I."/>
            <person name="Drula E."/>
            <person name="Henrissat B."/>
            <person name="Morin E."/>
            <person name="Kohler A."/>
            <person name="Barry K."/>
            <person name="LaButti K."/>
            <person name="Morin E."/>
            <person name="Salamov A."/>
            <person name="Lipzen A."/>
            <person name="Mereny Z."/>
            <person name="Hegedus B."/>
            <person name="Baldrian P."/>
            <person name="Stursova M."/>
            <person name="Weitz H."/>
            <person name="Taylor A."/>
            <person name="Grigoriev I.V."/>
            <person name="Nagy L.G."/>
            <person name="Martin F."/>
            <person name="Kauserud H."/>
        </authorList>
    </citation>
    <scope>NUCLEOTIDE SEQUENCE</scope>
    <source>
        <strain evidence="2">CBHHK188m</strain>
    </source>
</reference>
<name>A0AAD7JCK3_9AGAR</name>
<comment type="caution">
    <text evidence="2">The sequence shown here is derived from an EMBL/GenBank/DDBJ whole genome shotgun (WGS) entry which is preliminary data.</text>
</comment>
<accession>A0AAD7JCK3</accession>
<dbReference type="Proteomes" id="UP001215280">
    <property type="component" value="Unassembled WGS sequence"/>
</dbReference>
<feature type="region of interest" description="Disordered" evidence="1">
    <location>
        <begin position="59"/>
        <end position="109"/>
    </location>
</feature>
<sequence>MLPRNFPLRLCLEWPDFPPAAAGSFSNAVPSTGFGNYGQDSGPRDGDLVCRRPRIHVKRKNNKYRAASSAQPARERERGRHGEAVGSARNPSINGKGGGAIRSRPCGGTTATHPGLHSIIADRGATLSINLVLGQRAKIFLQTASAPPARPTSSSWRTHGAYPQTWRYVSMYPSDHLFDTHISPKVTCIGGTPLSAPFLALPIADTPHSCAYSPSGTSPTRAHEAAGQGHKVAVQNIVCMIAGYSPNVTYVPAVPRIRVSVGLHSDVTFENPRAEGRAPGVLFTDMEDGTHEEEEMSRMYEWRVKRAGARGHQLLPVLTC</sequence>
<protein>
    <submittedName>
        <fullName evidence="2">Uncharacterized protein</fullName>
    </submittedName>
</protein>
<keyword evidence="3" id="KW-1185">Reference proteome</keyword>
<feature type="compositionally biased region" description="Basic and acidic residues" evidence="1">
    <location>
        <begin position="73"/>
        <end position="83"/>
    </location>
</feature>
<dbReference type="AlphaFoldDB" id="A0AAD7JCK3"/>
<evidence type="ECO:0000256" key="1">
    <source>
        <dbReference type="SAM" id="MobiDB-lite"/>
    </source>
</evidence>
<proteinExistence type="predicted"/>